<dbReference type="PANTHER" id="PTHR30419:SF8">
    <property type="entry name" value="NITROGEN ASSIMILATION TRANSCRIPTIONAL ACTIVATOR-RELATED"/>
    <property type="match status" value="1"/>
</dbReference>
<sequence length="312" mass="33164">MERPQLLDGRLKIRHLVLVDAIASAGSVVRAAERLHVTQPVVTRALHEVESILGVRLYDRGPRGLAPTPFGDAFVDHARAVLAQLRSASDHLAELAGADTGTVAVGTYLAGSNLLLPLAIARLKSGRPKVTVIVREANPEALTAELLAGTLDLVVGRLTVLDDAERLRQETLYREPIRLVTRAGHPAAVAGAARLAEVIHYPWVVPVAETALRRELEAAFLREALPLPADRVECMSILTTRHLLLHTDSVAALPELVIRDEPGLCHLPVALPSLGSSVGVTEPAGRQPTPAARALADCLRAAATDLRAPAAA</sequence>
<dbReference type="PRINTS" id="PR00039">
    <property type="entry name" value="HTHLYSR"/>
</dbReference>
<protein>
    <submittedName>
        <fullName evidence="6">LysR family transcriptional regulator</fullName>
    </submittedName>
</protein>
<reference evidence="7" key="1">
    <citation type="submission" date="2016-10" db="EMBL/GenBank/DDBJ databases">
        <title>Frankia sp. NRRL B-16386 Genome sequencing.</title>
        <authorList>
            <person name="Ghodhbane-Gtari F."/>
            <person name="Swanson E."/>
            <person name="Gueddou A."/>
            <person name="Hezbri K."/>
            <person name="Ktari K."/>
            <person name="Nouioui I."/>
            <person name="Morris K."/>
            <person name="Simpson S."/>
            <person name="Abebe-Akele F."/>
            <person name="Thomas K."/>
            <person name="Gtari M."/>
            <person name="Tisa L.S."/>
        </authorList>
    </citation>
    <scope>NUCLEOTIDE SEQUENCE [LARGE SCALE GENOMIC DNA]</scope>
    <source>
        <strain evidence="7">NRRL B-16386</strain>
    </source>
</reference>
<dbReference type="RefSeq" id="WP_076816117.1">
    <property type="nucleotide sequence ID" value="NZ_MOMC01000019.1"/>
</dbReference>
<evidence type="ECO:0000256" key="1">
    <source>
        <dbReference type="ARBA" id="ARBA00009437"/>
    </source>
</evidence>
<dbReference type="SUPFAM" id="SSF46785">
    <property type="entry name" value="Winged helix' DNA-binding domain"/>
    <property type="match status" value="1"/>
</dbReference>
<dbReference type="InterPro" id="IPR005119">
    <property type="entry name" value="LysR_subst-bd"/>
</dbReference>
<dbReference type="Gene3D" id="1.10.10.10">
    <property type="entry name" value="Winged helix-like DNA-binding domain superfamily/Winged helix DNA-binding domain"/>
    <property type="match status" value="1"/>
</dbReference>
<evidence type="ECO:0000256" key="3">
    <source>
        <dbReference type="ARBA" id="ARBA00023125"/>
    </source>
</evidence>
<evidence type="ECO:0000256" key="4">
    <source>
        <dbReference type="ARBA" id="ARBA00023163"/>
    </source>
</evidence>
<evidence type="ECO:0000259" key="5">
    <source>
        <dbReference type="PROSITE" id="PS50931"/>
    </source>
</evidence>
<dbReference type="InterPro" id="IPR000847">
    <property type="entry name" value="LysR_HTH_N"/>
</dbReference>
<comment type="similarity">
    <text evidence="1">Belongs to the LysR transcriptional regulatory family.</text>
</comment>
<keyword evidence="4" id="KW-0804">Transcription</keyword>
<evidence type="ECO:0000256" key="2">
    <source>
        <dbReference type="ARBA" id="ARBA00023015"/>
    </source>
</evidence>
<keyword evidence="2" id="KW-0805">Transcription regulation</keyword>
<proteinExistence type="inferred from homology"/>
<dbReference type="STRING" id="1834516.BL253_10960"/>
<dbReference type="InterPro" id="IPR036390">
    <property type="entry name" value="WH_DNA-bd_sf"/>
</dbReference>
<organism evidence="6 7">
    <name type="scientific">Pseudofrankia asymbiotica</name>
    <dbReference type="NCBI Taxonomy" id="1834516"/>
    <lineage>
        <taxon>Bacteria</taxon>
        <taxon>Bacillati</taxon>
        <taxon>Actinomycetota</taxon>
        <taxon>Actinomycetes</taxon>
        <taxon>Frankiales</taxon>
        <taxon>Frankiaceae</taxon>
        <taxon>Pseudofrankia</taxon>
    </lineage>
</organism>
<dbReference type="Pfam" id="PF00126">
    <property type="entry name" value="HTH_1"/>
    <property type="match status" value="1"/>
</dbReference>
<evidence type="ECO:0000313" key="6">
    <source>
        <dbReference type="EMBL" id="ONH31048.1"/>
    </source>
</evidence>
<dbReference type="SUPFAM" id="SSF53850">
    <property type="entry name" value="Periplasmic binding protein-like II"/>
    <property type="match status" value="1"/>
</dbReference>
<dbReference type="OrthoDB" id="8417889at2"/>
<name>A0A1V2ICX6_9ACTN</name>
<feature type="domain" description="HTH lysR-type" evidence="5">
    <location>
        <begin position="11"/>
        <end position="68"/>
    </location>
</feature>
<dbReference type="Pfam" id="PF03466">
    <property type="entry name" value="LysR_substrate"/>
    <property type="match status" value="1"/>
</dbReference>
<comment type="caution">
    <text evidence="6">The sequence shown here is derived from an EMBL/GenBank/DDBJ whole genome shotgun (WGS) entry which is preliminary data.</text>
</comment>
<dbReference type="PANTHER" id="PTHR30419">
    <property type="entry name" value="HTH-TYPE TRANSCRIPTIONAL REGULATOR YBHD"/>
    <property type="match status" value="1"/>
</dbReference>
<dbReference type="AlphaFoldDB" id="A0A1V2ICX6"/>
<dbReference type="Proteomes" id="UP000188929">
    <property type="component" value="Unassembled WGS sequence"/>
</dbReference>
<dbReference type="GO" id="GO:0003700">
    <property type="term" value="F:DNA-binding transcription factor activity"/>
    <property type="evidence" value="ECO:0007669"/>
    <property type="project" value="InterPro"/>
</dbReference>
<keyword evidence="7" id="KW-1185">Reference proteome</keyword>
<dbReference type="InterPro" id="IPR050950">
    <property type="entry name" value="HTH-type_LysR_regulators"/>
</dbReference>
<keyword evidence="3" id="KW-0238">DNA-binding</keyword>
<dbReference type="PROSITE" id="PS50931">
    <property type="entry name" value="HTH_LYSR"/>
    <property type="match status" value="1"/>
</dbReference>
<dbReference type="Gene3D" id="3.40.190.290">
    <property type="match status" value="1"/>
</dbReference>
<evidence type="ECO:0000313" key="7">
    <source>
        <dbReference type="Proteomes" id="UP000188929"/>
    </source>
</evidence>
<accession>A0A1V2ICX6</accession>
<gene>
    <name evidence="6" type="ORF">BL253_10960</name>
</gene>
<dbReference type="GO" id="GO:0005829">
    <property type="term" value="C:cytosol"/>
    <property type="evidence" value="ECO:0007669"/>
    <property type="project" value="TreeGrafter"/>
</dbReference>
<dbReference type="InterPro" id="IPR036388">
    <property type="entry name" value="WH-like_DNA-bd_sf"/>
</dbReference>
<dbReference type="EMBL" id="MOMC01000019">
    <property type="protein sequence ID" value="ONH31048.1"/>
    <property type="molecule type" value="Genomic_DNA"/>
</dbReference>
<dbReference type="GO" id="GO:0003677">
    <property type="term" value="F:DNA binding"/>
    <property type="evidence" value="ECO:0007669"/>
    <property type="project" value="UniProtKB-KW"/>
</dbReference>